<gene>
    <name evidence="2" type="ORF">F511_25442</name>
</gene>
<keyword evidence="1" id="KW-0175">Coiled coil</keyword>
<dbReference type="AlphaFoldDB" id="A0A2Z7B4S0"/>
<keyword evidence="3" id="KW-1185">Reference proteome</keyword>
<name>A0A2Z7B4S0_9LAMI</name>
<evidence type="ECO:0000256" key="1">
    <source>
        <dbReference type="SAM" id="Coils"/>
    </source>
</evidence>
<evidence type="ECO:0000313" key="2">
    <source>
        <dbReference type="EMBL" id="KZV26699.1"/>
    </source>
</evidence>
<dbReference type="EMBL" id="KV011167">
    <property type="protein sequence ID" value="KZV26699.1"/>
    <property type="molecule type" value="Genomic_DNA"/>
</dbReference>
<reference evidence="2 3" key="1">
    <citation type="journal article" date="2015" name="Proc. Natl. Acad. Sci. U.S.A.">
        <title>The resurrection genome of Boea hygrometrica: A blueprint for survival of dehydration.</title>
        <authorList>
            <person name="Xiao L."/>
            <person name="Yang G."/>
            <person name="Zhang L."/>
            <person name="Yang X."/>
            <person name="Zhao S."/>
            <person name="Ji Z."/>
            <person name="Zhou Q."/>
            <person name="Hu M."/>
            <person name="Wang Y."/>
            <person name="Chen M."/>
            <person name="Xu Y."/>
            <person name="Jin H."/>
            <person name="Xiao X."/>
            <person name="Hu G."/>
            <person name="Bao F."/>
            <person name="Hu Y."/>
            <person name="Wan P."/>
            <person name="Li L."/>
            <person name="Deng X."/>
            <person name="Kuang T."/>
            <person name="Xiang C."/>
            <person name="Zhu J.K."/>
            <person name="Oliver M.J."/>
            <person name="He Y."/>
        </authorList>
    </citation>
    <scope>NUCLEOTIDE SEQUENCE [LARGE SCALE GENOMIC DNA]</scope>
    <source>
        <strain evidence="3">cv. XS01</strain>
    </source>
</reference>
<dbReference type="OrthoDB" id="1633836at2759"/>
<organism evidence="2 3">
    <name type="scientific">Dorcoceras hygrometricum</name>
    <dbReference type="NCBI Taxonomy" id="472368"/>
    <lineage>
        <taxon>Eukaryota</taxon>
        <taxon>Viridiplantae</taxon>
        <taxon>Streptophyta</taxon>
        <taxon>Embryophyta</taxon>
        <taxon>Tracheophyta</taxon>
        <taxon>Spermatophyta</taxon>
        <taxon>Magnoliopsida</taxon>
        <taxon>eudicotyledons</taxon>
        <taxon>Gunneridae</taxon>
        <taxon>Pentapetalae</taxon>
        <taxon>asterids</taxon>
        <taxon>lamiids</taxon>
        <taxon>Lamiales</taxon>
        <taxon>Gesneriaceae</taxon>
        <taxon>Didymocarpoideae</taxon>
        <taxon>Trichosporeae</taxon>
        <taxon>Loxocarpinae</taxon>
        <taxon>Dorcoceras</taxon>
    </lineage>
</organism>
<dbReference type="Proteomes" id="UP000250235">
    <property type="component" value="Unassembled WGS sequence"/>
</dbReference>
<evidence type="ECO:0008006" key="4">
    <source>
        <dbReference type="Google" id="ProtNLM"/>
    </source>
</evidence>
<proteinExistence type="predicted"/>
<accession>A0A2Z7B4S0</accession>
<feature type="coiled-coil region" evidence="1">
    <location>
        <begin position="46"/>
        <end position="108"/>
    </location>
</feature>
<protein>
    <recommendedName>
        <fullName evidence="4">Chromo domain-containing protein</fullName>
    </recommendedName>
</protein>
<evidence type="ECO:0000313" key="3">
    <source>
        <dbReference type="Proteomes" id="UP000250235"/>
    </source>
</evidence>
<sequence>MAPFAPRTRAAAAIRMKQIALDNQSRVTRRLRAQLATERRVSTVIREELDKRAVNMSQELELVLKDNRGLRNSWRLCQDREKSLYKDIDRYTAQLAEANSQDKEDNEKLTYEEVPIRIVDTKDQVLRRRIIPYVKVQWSNHIEREATWELEEKMPEHYPYLFEDRVNSSFEDETPNKVGGI</sequence>